<dbReference type="GO" id="GO:0005886">
    <property type="term" value="C:plasma membrane"/>
    <property type="evidence" value="ECO:0007669"/>
    <property type="project" value="UniProtKB-SubCell"/>
</dbReference>
<dbReference type="PANTHER" id="PTHR43047:SF63">
    <property type="entry name" value="HISTIDINE KINASE"/>
    <property type="match status" value="1"/>
</dbReference>
<sequence>MSLQSKVLLIYLIIAALVLVMIGGLLPSTLHEQNLDAISDNTELQLRHIEFALTNFISSAHYDVHELSLNEIVRNPDDADFTNFLNASEETYQYSITDEEQAIIDILRAYQISHPYVSSVYMGRENGAFVRSYERARPTAYDPRERPWYILAKEHPGEVMVTEPYSSVTTPDVNIGTVTALLDEDGEVYGVIGADITLVNLTEYLASIESIGNQEMILTDRSGTILASYNTTVLFEDIGTVLGEQAGFFLATEEGVLVHDGRYLIYITSPELGWKIGTFIPVSTIEERINESIRQTLFFVILALILLSAATIFILNRTLIRPLSSLTAVSRTIAETGDLDQTIETADAGELRTLAASFKAMVERIRLEQEKRKRAYMELEEYRDHLEEIVSERTRELAAAKEAAESADRIKSAFLATMSHELRTPLNSIIGFSGILLQGLAGPLNEEQKKQLGMVSESADHLLALINDVLDISKIEAGQLAISLEPVDVAAVLNKAIRTTKPLAERKNLTLELECAEDVGMVSGDLRRIEQVILNLLSNAIKFTETGSVRVECSKREDMVMIRVIDTGIGIQQADIETIFKPFSQLDTGLTRQYEGTGLGLSITKKLLDMMGGTISVESEPGRGSVFTVTLPGERRSR</sequence>
<protein>
    <recommendedName>
        <fullName evidence="3">histidine kinase</fullName>
        <ecNumber evidence="3">2.7.13.3</ecNumber>
    </recommendedName>
</protein>
<feature type="domain" description="HAMP" evidence="17">
    <location>
        <begin position="317"/>
        <end position="370"/>
    </location>
</feature>
<keyword evidence="7 15" id="KW-0812">Transmembrane</keyword>
<dbReference type="Pfam" id="PF02743">
    <property type="entry name" value="dCache_1"/>
    <property type="match status" value="1"/>
</dbReference>
<feature type="domain" description="Histidine kinase" evidence="16">
    <location>
        <begin position="417"/>
        <end position="635"/>
    </location>
</feature>
<dbReference type="GO" id="GO:0000155">
    <property type="term" value="F:phosphorelay sensor kinase activity"/>
    <property type="evidence" value="ECO:0007669"/>
    <property type="project" value="InterPro"/>
</dbReference>
<evidence type="ECO:0000259" key="17">
    <source>
        <dbReference type="PROSITE" id="PS50885"/>
    </source>
</evidence>
<dbReference type="FunFam" id="1.10.287.130:FF:000038">
    <property type="entry name" value="Sensory transduction histidine kinase"/>
    <property type="match status" value="1"/>
</dbReference>
<dbReference type="Pfam" id="PF00512">
    <property type="entry name" value="HisKA"/>
    <property type="match status" value="1"/>
</dbReference>
<dbReference type="InterPro" id="IPR036890">
    <property type="entry name" value="HATPase_C_sf"/>
</dbReference>
<keyword evidence="13 15" id="KW-0472">Membrane</keyword>
<keyword evidence="6" id="KW-0808">Transferase</keyword>
<dbReference type="SUPFAM" id="SSF103190">
    <property type="entry name" value="Sensory domain-like"/>
    <property type="match status" value="1"/>
</dbReference>
<keyword evidence="11 15" id="KW-1133">Transmembrane helix</keyword>
<dbReference type="SUPFAM" id="SSF47384">
    <property type="entry name" value="Homodimeric domain of signal transducing histidine kinase"/>
    <property type="match status" value="1"/>
</dbReference>
<evidence type="ECO:0000256" key="11">
    <source>
        <dbReference type="ARBA" id="ARBA00022989"/>
    </source>
</evidence>
<keyword evidence="8" id="KW-0547">Nucleotide-binding</keyword>
<dbReference type="GO" id="GO:0005524">
    <property type="term" value="F:ATP binding"/>
    <property type="evidence" value="ECO:0007669"/>
    <property type="project" value="UniProtKB-KW"/>
</dbReference>
<dbReference type="PANTHER" id="PTHR43047">
    <property type="entry name" value="TWO-COMPONENT HISTIDINE PROTEIN KINASE"/>
    <property type="match status" value="1"/>
</dbReference>
<dbReference type="CDD" id="cd12913">
    <property type="entry name" value="PDC1_MCP_like"/>
    <property type="match status" value="1"/>
</dbReference>
<dbReference type="EMBL" id="CM001555">
    <property type="protein sequence ID" value="EJG07351.1"/>
    <property type="molecule type" value="Genomic_DNA"/>
</dbReference>
<dbReference type="FunFam" id="3.30.565.10:FF:000010">
    <property type="entry name" value="Sensor histidine kinase RcsC"/>
    <property type="match status" value="1"/>
</dbReference>
<dbReference type="Gene3D" id="6.10.340.10">
    <property type="match status" value="1"/>
</dbReference>
<evidence type="ECO:0000256" key="4">
    <source>
        <dbReference type="ARBA" id="ARBA00022475"/>
    </source>
</evidence>
<dbReference type="HOGENOM" id="CLU_028861_0_0_2"/>
<dbReference type="InterPro" id="IPR004358">
    <property type="entry name" value="Sig_transdc_His_kin-like_C"/>
</dbReference>
<dbReference type="InterPro" id="IPR029151">
    <property type="entry name" value="Sensor-like_sf"/>
</dbReference>
<dbReference type="InterPro" id="IPR003594">
    <property type="entry name" value="HATPase_dom"/>
</dbReference>
<evidence type="ECO:0000256" key="1">
    <source>
        <dbReference type="ARBA" id="ARBA00000085"/>
    </source>
</evidence>
<comment type="catalytic activity">
    <reaction evidence="1">
        <text>ATP + protein L-histidine = ADP + protein N-phospho-L-histidine.</text>
        <dbReference type="EC" id="2.7.13.3"/>
    </reaction>
</comment>
<keyword evidence="4" id="KW-1003">Cell membrane</keyword>
<evidence type="ECO:0000256" key="12">
    <source>
        <dbReference type="ARBA" id="ARBA00023012"/>
    </source>
</evidence>
<dbReference type="SMART" id="SM00388">
    <property type="entry name" value="HisKA"/>
    <property type="match status" value="1"/>
</dbReference>
<evidence type="ECO:0000259" key="16">
    <source>
        <dbReference type="PROSITE" id="PS50109"/>
    </source>
</evidence>
<dbReference type="STRING" id="28892.Metli_1399"/>
<dbReference type="EC" id="2.7.13.3" evidence="3"/>
<dbReference type="CDD" id="cd00082">
    <property type="entry name" value="HisKA"/>
    <property type="match status" value="1"/>
</dbReference>
<accession>J0S0J2</accession>
<organism evidence="18 19">
    <name type="scientific">Methanofollis liminatans DSM 4140</name>
    <dbReference type="NCBI Taxonomy" id="28892"/>
    <lineage>
        <taxon>Archaea</taxon>
        <taxon>Methanobacteriati</taxon>
        <taxon>Methanobacteriota</taxon>
        <taxon>Stenosarchaea group</taxon>
        <taxon>Methanomicrobia</taxon>
        <taxon>Methanomicrobiales</taxon>
        <taxon>Methanomicrobiaceae</taxon>
        <taxon>Methanofollis</taxon>
    </lineage>
</organism>
<keyword evidence="12" id="KW-0902">Two-component regulatory system</keyword>
<evidence type="ECO:0000256" key="9">
    <source>
        <dbReference type="ARBA" id="ARBA00022777"/>
    </source>
</evidence>
<evidence type="ECO:0000256" key="8">
    <source>
        <dbReference type="ARBA" id="ARBA00022741"/>
    </source>
</evidence>
<dbReference type="InterPro" id="IPR005467">
    <property type="entry name" value="His_kinase_dom"/>
</dbReference>
<dbReference type="CDD" id="cd16922">
    <property type="entry name" value="HATPase_EvgS-ArcB-TorS-like"/>
    <property type="match status" value="1"/>
</dbReference>
<evidence type="ECO:0000256" key="14">
    <source>
        <dbReference type="ARBA" id="ARBA00023306"/>
    </source>
</evidence>
<dbReference type="SUPFAM" id="SSF158472">
    <property type="entry name" value="HAMP domain-like"/>
    <property type="match status" value="1"/>
</dbReference>
<feature type="transmembrane region" description="Helical" evidence="15">
    <location>
        <begin position="7"/>
        <end position="26"/>
    </location>
</feature>
<dbReference type="Gene3D" id="3.30.565.10">
    <property type="entry name" value="Histidine kinase-like ATPase, C-terminal domain"/>
    <property type="match status" value="1"/>
</dbReference>
<proteinExistence type="predicted"/>
<comment type="subcellular location">
    <subcellularLocation>
        <location evidence="2">Cell membrane</location>
        <topology evidence="2">Multi-pass membrane protein</topology>
    </subcellularLocation>
</comment>
<name>J0S0J2_9EURY</name>
<evidence type="ECO:0000313" key="18">
    <source>
        <dbReference type="EMBL" id="EJG07351.1"/>
    </source>
</evidence>
<dbReference type="SMART" id="SM00304">
    <property type="entry name" value="HAMP"/>
    <property type="match status" value="1"/>
</dbReference>
<dbReference type="Pfam" id="PF02518">
    <property type="entry name" value="HATPase_c"/>
    <property type="match status" value="1"/>
</dbReference>
<dbReference type="OrthoDB" id="342253at2157"/>
<evidence type="ECO:0000256" key="7">
    <source>
        <dbReference type="ARBA" id="ARBA00022692"/>
    </source>
</evidence>
<evidence type="ECO:0000256" key="5">
    <source>
        <dbReference type="ARBA" id="ARBA00022553"/>
    </source>
</evidence>
<dbReference type="SUPFAM" id="SSF55874">
    <property type="entry name" value="ATPase domain of HSP90 chaperone/DNA topoisomerase II/histidine kinase"/>
    <property type="match status" value="1"/>
</dbReference>
<dbReference type="SMART" id="SM00387">
    <property type="entry name" value="HATPase_c"/>
    <property type="match status" value="1"/>
</dbReference>
<dbReference type="Proteomes" id="UP000005095">
    <property type="component" value="Chromosome"/>
</dbReference>
<keyword evidence="10" id="KW-0067">ATP-binding</keyword>
<evidence type="ECO:0000256" key="10">
    <source>
        <dbReference type="ARBA" id="ARBA00022840"/>
    </source>
</evidence>
<dbReference type="PROSITE" id="PS50885">
    <property type="entry name" value="HAMP"/>
    <property type="match status" value="1"/>
</dbReference>
<keyword evidence="19" id="KW-1185">Reference proteome</keyword>
<evidence type="ECO:0000313" key="19">
    <source>
        <dbReference type="Proteomes" id="UP000005095"/>
    </source>
</evidence>
<dbReference type="AlphaFoldDB" id="J0S0J2"/>
<dbReference type="GO" id="GO:0009927">
    <property type="term" value="F:histidine phosphotransfer kinase activity"/>
    <property type="evidence" value="ECO:0007669"/>
    <property type="project" value="TreeGrafter"/>
</dbReference>
<feature type="transmembrane region" description="Helical" evidence="15">
    <location>
        <begin position="297"/>
        <end position="315"/>
    </location>
</feature>
<keyword evidence="5" id="KW-0597">Phosphoprotein</keyword>
<keyword evidence="14" id="KW-0131">Cell cycle</keyword>
<dbReference type="PROSITE" id="PS50109">
    <property type="entry name" value="HIS_KIN"/>
    <property type="match status" value="1"/>
</dbReference>
<dbReference type="Gene3D" id="3.30.450.20">
    <property type="entry name" value="PAS domain"/>
    <property type="match status" value="2"/>
</dbReference>
<gene>
    <name evidence="18" type="ORF">Metli_1399</name>
</gene>
<dbReference type="InterPro" id="IPR003661">
    <property type="entry name" value="HisK_dim/P_dom"/>
</dbReference>
<dbReference type="PRINTS" id="PR00344">
    <property type="entry name" value="BCTRLSENSOR"/>
</dbReference>
<evidence type="ECO:0000256" key="6">
    <source>
        <dbReference type="ARBA" id="ARBA00022679"/>
    </source>
</evidence>
<dbReference type="InterPro" id="IPR033479">
    <property type="entry name" value="dCache_1"/>
</dbReference>
<reference evidence="18 19" key="1">
    <citation type="submission" date="2011-08" db="EMBL/GenBank/DDBJ databases">
        <title>The complete genome of Methanofollis liminatans DSM 4140.</title>
        <authorList>
            <consortium name="US DOE Joint Genome Institute (JGI-PGF)"/>
            <person name="Lucas S."/>
            <person name="Han J."/>
            <person name="Lapidus A."/>
            <person name="Bruce D."/>
            <person name="Goodwin L."/>
            <person name="Pitluck S."/>
            <person name="Peters L."/>
            <person name="Kyrpides N."/>
            <person name="Mavromatis K."/>
            <person name="Ivanova N."/>
            <person name="Mikhailova N."/>
            <person name="Lu M."/>
            <person name="Detter J.C."/>
            <person name="Tapia R."/>
            <person name="Han C."/>
            <person name="Land M."/>
            <person name="Hauser L."/>
            <person name="Markowitz V."/>
            <person name="Cheng J.-F."/>
            <person name="Hugenholtz P."/>
            <person name="Woyke T."/>
            <person name="Wu D."/>
            <person name="Spring S."/>
            <person name="Schuler E."/>
            <person name="Brambilla E."/>
            <person name="Klenk H.-P."/>
            <person name="Eisen J.A."/>
        </authorList>
    </citation>
    <scope>NUCLEOTIDE SEQUENCE [LARGE SCALE GENOMIC DNA]</scope>
    <source>
        <strain evidence="18 19">DSM 4140</strain>
    </source>
</reference>
<dbReference type="Gene3D" id="1.10.287.130">
    <property type="match status" value="1"/>
</dbReference>
<evidence type="ECO:0000256" key="2">
    <source>
        <dbReference type="ARBA" id="ARBA00004651"/>
    </source>
</evidence>
<dbReference type="InterPro" id="IPR003660">
    <property type="entry name" value="HAMP_dom"/>
</dbReference>
<dbReference type="RefSeq" id="WP_004039109.1">
    <property type="nucleotide sequence ID" value="NZ_CM001555.1"/>
</dbReference>
<dbReference type="InterPro" id="IPR036097">
    <property type="entry name" value="HisK_dim/P_sf"/>
</dbReference>
<evidence type="ECO:0000256" key="15">
    <source>
        <dbReference type="SAM" id="Phobius"/>
    </source>
</evidence>
<evidence type="ECO:0000256" key="13">
    <source>
        <dbReference type="ARBA" id="ARBA00023136"/>
    </source>
</evidence>
<evidence type="ECO:0000256" key="3">
    <source>
        <dbReference type="ARBA" id="ARBA00012438"/>
    </source>
</evidence>
<keyword evidence="9 18" id="KW-0418">Kinase</keyword>
<dbReference type="Pfam" id="PF00672">
    <property type="entry name" value="HAMP"/>
    <property type="match status" value="1"/>
</dbReference>
<dbReference type="CDD" id="cd06225">
    <property type="entry name" value="HAMP"/>
    <property type="match status" value="1"/>
</dbReference>